<protein>
    <submittedName>
        <fullName evidence="2">Uncharacterized protein</fullName>
    </submittedName>
</protein>
<accession>A0ABY7CMT0</accession>
<dbReference type="RefSeq" id="XP_053021347.1">
    <property type="nucleotide sequence ID" value="XM_053170125.1"/>
</dbReference>
<evidence type="ECO:0000256" key="1">
    <source>
        <dbReference type="SAM" id="MobiDB-lite"/>
    </source>
</evidence>
<keyword evidence="3" id="KW-1185">Reference proteome</keyword>
<gene>
    <name evidence="2" type="ORF">PtA15_6A421</name>
</gene>
<organism evidence="2 3">
    <name type="scientific">Puccinia triticina</name>
    <dbReference type="NCBI Taxonomy" id="208348"/>
    <lineage>
        <taxon>Eukaryota</taxon>
        <taxon>Fungi</taxon>
        <taxon>Dikarya</taxon>
        <taxon>Basidiomycota</taxon>
        <taxon>Pucciniomycotina</taxon>
        <taxon>Pucciniomycetes</taxon>
        <taxon>Pucciniales</taxon>
        <taxon>Pucciniaceae</taxon>
        <taxon>Puccinia</taxon>
    </lineage>
</organism>
<evidence type="ECO:0000313" key="3">
    <source>
        <dbReference type="Proteomes" id="UP001164743"/>
    </source>
</evidence>
<feature type="region of interest" description="Disordered" evidence="1">
    <location>
        <begin position="1"/>
        <end position="42"/>
    </location>
</feature>
<feature type="compositionally biased region" description="Gly residues" evidence="1">
    <location>
        <begin position="31"/>
        <end position="40"/>
    </location>
</feature>
<dbReference type="GeneID" id="77811020"/>
<dbReference type="Proteomes" id="UP001164743">
    <property type="component" value="Chromosome 6A"/>
</dbReference>
<reference evidence="2" key="1">
    <citation type="submission" date="2022-10" db="EMBL/GenBank/DDBJ databases">
        <title>Puccinia triticina Genome sequencing and assembly.</title>
        <authorList>
            <person name="Li C."/>
        </authorList>
    </citation>
    <scope>NUCLEOTIDE SEQUENCE</scope>
    <source>
        <strain evidence="2">Pt15</strain>
    </source>
</reference>
<dbReference type="EMBL" id="CP110426">
    <property type="protein sequence ID" value="WAQ85792.1"/>
    <property type="molecule type" value="Genomic_DNA"/>
</dbReference>
<name>A0ABY7CMT0_9BASI</name>
<proteinExistence type="predicted"/>
<evidence type="ECO:0000313" key="2">
    <source>
        <dbReference type="EMBL" id="WAQ85792.1"/>
    </source>
</evidence>
<sequence length="151" mass="16062">MHQGLATAGPWTRTLGMQSRPEGRGRVPGSLGAGPTGGRDGLARRVVAAHGAGSGPRRGLWRLDALREGHLPSERRLVQRGRSDRAAIADRRATSLRVKSYGRLGDAVLGVGTGISPQSNTLLPRPGLVFFFFGQSPTQAARYSRADARGR</sequence>